<comment type="subcellular location">
    <subcellularLocation>
        <location evidence="1">Membrane</location>
        <topology evidence="1">Multi-pass membrane protein</topology>
    </subcellularLocation>
</comment>
<evidence type="ECO:0000313" key="8">
    <source>
        <dbReference type="Proteomes" id="UP000574369"/>
    </source>
</evidence>
<evidence type="ECO:0000256" key="1">
    <source>
        <dbReference type="ARBA" id="ARBA00004141"/>
    </source>
</evidence>
<organism evidence="7 8">
    <name type="scientific">Roseateles terrae</name>
    <dbReference type="NCBI Taxonomy" id="431060"/>
    <lineage>
        <taxon>Bacteria</taxon>
        <taxon>Pseudomonadati</taxon>
        <taxon>Pseudomonadota</taxon>
        <taxon>Betaproteobacteria</taxon>
        <taxon>Burkholderiales</taxon>
        <taxon>Sphaerotilaceae</taxon>
        <taxon>Roseateles</taxon>
    </lineage>
</organism>
<reference evidence="7 8" key="1">
    <citation type="submission" date="2020-08" db="EMBL/GenBank/DDBJ databases">
        <title>Genomic Encyclopedia of Type Strains, Phase III (KMG-III): the genomes of soil and plant-associated and newly described type strains.</title>
        <authorList>
            <person name="Whitman W."/>
        </authorList>
    </citation>
    <scope>NUCLEOTIDE SEQUENCE [LARGE SCALE GENOMIC DNA]</scope>
    <source>
        <strain evidence="7 8">CECT 7247</strain>
    </source>
</reference>
<evidence type="ECO:0000256" key="2">
    <source>
        <dbReference type="ARBA" id="ARBA00007375"/>
    </source>
</evidence>
<proteinExistence type="inferred from homology"/>
<keyword evidence="5 6" id="KW-0472">Membrane</keyword>
<evidence type="ECO:0000256" key="3">
    <source>
        <dbReference type="ARBA" id="ARBA00022692"/>
    </source>
</evidence>
<gene>
    <name evidence="7" type="ORF">FHS28_002062</name>
</gene>
<dbReference type="PANTHER" id="PTHR31885:SF6">
    <property type="entry name" value="GH04784P"/>
    <property type="match status" value="1"/>
</dbReference>
<evidence type="ECO:0000256" key="6">
    <source>
        <dbReference type="SAM" id="Phobius"/>
    </source>
</evidence>
<evidence type="ECO:0000313" key="7">
    <source>
        <dbReference type="EMBL" id="MBB3194666.1"/>
    </source>
</evidence>
<evidence type="ECO:0000256" key="5">
    <source>
        <dbReference type="ARBA" id="ARBA00023136"/>
    </source>
</evidence>
<feature type="transmembrane region" description="Helical" evidence="6">
    <location>
        <begin position="98"/>
        <end position="116"/>
    </location>
</feature>
<dbReference type="EMBL" id="JACHXO010000003">
    <property type="protein sequence ID" value="MBB3194666.1"/>
    <property type="molecule type" value="Genomic_DNA"/>
</dbReference>
<keyword evidence="8" id="KW-1185">Reference proteome</keyword>
<sequence length="241" mass="26193">MTAAVQRTSLSLPLLTLISAALAIMALSQPPQVPAVWGFVFKPLTTLLIIWHAWRRGAGGVSPTDRGSPSRLTRWLLAGLMFSLAGDIALLFPISGFLPGLVGFLIAHVCYILGFCSRVRFAAVRWPFLLFGIVAAMVLGRLWAFVPAALQVPVLVYVVALTLMASQAWAWWRHSVRDPGELRARWAAWGGTLFVFSDAMLAIDRFAGPVSQASLWVLASYWPAQWCMAQSLGGQGELSAA</sequence>
<name>A0ABR6GRD1_9BURK</name>
<dbReference type="InterPro" id="IPR012506">
    <property type="entry name" value="TMEM86B-like"/>
</dbReference>
<dbReference type="PANTHER" id="PTHR31885">
    <property type="entry name" value="GH04784P"/>
    <property type="match status" value="1"/>
</dbReference>
<dbReference type="Pfam" id="PF07947">
    <property type="entry name" value="YhhN"/>
    <property type="match status" value="1"/>
</dbReference>
<keyword evidence="3 6" id="KW-0812">Transmembrane</keyword>
<feature type="transmembrane region" description="Helical" evidence="6">
    <location>
        <begin position="36"/>
        <end position="54"/>
    </location>
</feature>
<dbReference type="Proteomes" id="UP000574369">
    <property type="component" value="Unassembled WGS sequence"/>
</dbReference>
<dbReference type="RefSeq" id="WP_184294518.1">
    <property type="nucleotide sequence ID" value="NZ_JACHXO010000003.1"/>
</dbReference>
<comment type="similarity">
    <text evidence="2">Belongs to the TMEM86 family.</text>
</comment>
<feature type="transmembrane region" description="Helical" evidence="6">
    <location>
        <begin position="152"/>
        <end position="172"/>
    </location>
</feature>
<protein>
    <submittedName>
        <fullName evidence="7">Membrane protein YhhN</fullName>
    </submittedName>
</protein>
<keyword evidence="4 6" id="KW-1133">Transmembrane helix</keyword>
<comment type="caution">
    <text evidence="7">The sequence shown here is derived from an EMBL/GenBank/DDBJ whole genome shotgun (WGS) entry which is preliminary data.</text>
</comment>
<feature type="transmembrane region" description="Helical" evidence="6">
    <location>
        <begin position="75"/>
        <end position="92"/>
    </location>
</feature>
<evidence type="ECO:0000256" key="4">
    <source>
        <dbReference type="ARBA" id="ARBA00022989"/>
    </source>
</evidence>
<accession>A0ABR6GRD1</accession>
<feature type="transmembrane region" description="Helical" evidence="6">
    <location>
        <begin position="128"/>
        <end position="146"/>
    </location>
</feature>